<dbReference type="InterPro" id="IPR027005">
    <property type="entry name" value="PMT-like"/>
</dbReference>
<dbReference type="PANTHER" id="PTHR10050:SF46">
    <property type="entry name" value="PROTEIN O-MANNOSYL-TRANSFERASE 2"/>
    <property type="match status" value="1"/>
</dbReference>
<evidence type="ECO:0000256" key="1">
    <source>
        <dbReference type="ARBA" id="ARBA00004127"/>
    </source>
</evidence>
<dbReference type="GO" id="GO:0005783">
    <property type="term" value="C:endoplasmic reticulum"/>
    <property type="evidence" value="ECO:0007669"/>
    <property type="project" value="TreeGrafter"/>
</dbReference>
<feature type="compositionally biased region" description="Basic and acidic residues" evidence="10">
    <location>
        <begin position="1"/>
        <end position="11"/>
    </location>
</feature>
<comment type="caution">
    <text evidence="13">The sequence shown here is derived from an EMBL/GenBank/DDBJ whole genome shotgun (WGS) entry which is preliminary data.</text>
</comment>
<evidence type="ECO:0000256" key="10">
    <source>
        <dbReference type="SAM" id="MobiDB-lite"/>
    </source>
</evidence>
<evidence type="ECO:0000256" key="9">
    <source>
        <dbReference type="ARBA" id="ARBA00039583"/>
    </source>
</evidence>
<keyword evidence="8 11" id="KW-0472">Membrane</keyword>
<evidence type="ECO:0000256" key="4">
    <source>
        <dbReference type="ARBA" id="ARBA00022676"/>
    </source>
</evidence>
<organism evidence="13 14">
    <name type="scientific">Sarcoptes scabiei</name>
    <name type="common">Itch mite</name>
    <name type="synonym">Acarus scabiei</name>
    <dbReference type="NCBI Taxonomy" id="52283"/>
    <lineage>
        <taxon>Eukaryota</taxon>
        <taxon>Metazoa</taxon>
        <taxon>Ecdysozoa</taxon>
        <taxon>Arthropoda</taxon>
        <taxon>Chelicerata</taxon>
        <taxon>Arachnida</taxon>
        <taxon>Acari</taxon>
        <taxon>Acariformes</taxon>
        <taxon>Sarcoptiformes</taxon>
        <taxon>Astigmata</taxon>
        <taxon>Psoroptidia</taxon>
        <taxon>Sarcoptoidea</taxon>
        <taxon>Sarcoptidae</taxon>
        <taxon>Sarcoptinae</taxon>
        <taxon>Sarcoptes</taxon>
    </lineage>
</organism>
<sequence>MASIKECESKKSSYSPNNSVGLSMVLNGFVRRKSDKESFQWWLCFWIIALIAIFTRFYKISEPNHVCWDETHFGKMASWYINKTFFFDVHPPLGKV</sequence>
<dbReference type="VEuPathDB" id="VectorBase:SSCA007822"/>
<comment type="subcellular location">
    <subcellularLocation>
        <location evidence="1">Endomembrane system</location>
        <topology evidence="1">Multi-pass membrane protein</topology>
    </subcellularLocation>
</comment>
<dbReference type="EMBL" id="JXLN01012476">
    <property type="protein sequence ID" value="KPM08528.1"/>
    <property type="molecule type" value="Genomic_DNA"/>
</dbReference>
<keyword evidence="6 11" id="KW-0812">Transmembrane</keyword>
<dbReference type="GO" id="GO:0016020">
    <property type="term" value="C:membrane"/>
    <property type="evidence" value="ECO:0007669"/>
    <property type="project" value="InterPro"/>
</dbReference>
<accession>A0A132AC33</accession>
<dbReference type="UniPathway" id="UPA00378"/>
<name>A0A132AC33_SARSC</name>
<comment type="similarity">
    <text evidence="3">Belongs to the glycosyltransferase 39 family.</text>
</comment>
<evidence type="ECO:0000313" key="14">
    <source>
        <dbReference type="Proteomes" id="UP000616769"/>
    </source>
</evidence>
<feature type="region of interest" description="Disordered" evidence="10">
    <location>
        <begin position="1"/>
        <end position="20"/>
    </location>
</feature>
<feature type="transmembrane region" description="Helical" evidence="11">
    <location>
        <begin position="39"/>
        <end position="58"/>
    </location>
</feature>
<evidence type="ECO:0000259" key="12">
    <source>
        <dbReference type="Pfam" id="PF02366"/>
    </source>
</evidence>
<dbReference type="InterPro" id="IPR003342">
    <property type="entry name" value="ArnT-like_N"/>
</dbReference>
<protein>
    <recommendedName>
        <fullName evidence="9">Protein O-mannosyl-transferase 2</fullName>
    </recommendedName>
</protein>
<gene>
    <name evidence="13" type="ORF">QR98_0070500</name>
</gene>
<evidence type="ECO:0000313" key="13">
    <source>
        <dbReference type="EMBL" id="KPM08528.1"/>
    </source>
</evidence>
<evidence type="ECO:0000256" key="7">
    <source>
        <dbReference type="ARBA" id="ARBA00022989"/>
    </source>
</evidence>
<dbReference type="AlphaFoldDB" id="A0A132AC33"/>
<keyword evidence="4" id="KW-0328">Glycosyltransferase</keyword>
<evidence type="ECO:0000256" key="11">
    <source>
        <dbReference type="SAM" id="Phobius"/>
    </source>
</evidence>
<dbReference type="OrthoDB" id="5561486at2759"/>
<reference evidence="13 14" key="1">
    <citation type="journal article" date="2015" name="Parasit. Vectors">
        <title>Draft genome of the scabies mite.</title>
        <authorList>
            <person name="Rider S.D.Jr."/>
            <person name="Morgan M.S."/>
            <person name="Arlian L.G."/>
        </authorList>
    </citation>
    <scope>NUCLEOTIDE SEQUENCE [LARGE SCALE GENOMIC DNA]</scope>
    <source>
        <strain evidence="13">Arlian Lab</strain>
    </source>
</reference>
<evidence type="ECO:0000256" key="3">
    <source>
        <dbReference type="ARBA" id="ARBA00007222"/>
    </source>
</evidence>
<keyword evidence="5" id="KW-0808">Transferase</keyword>
<evidence type="ECO:0000256" key="5">
    <source>
        <dbReference type="ARBA" id="ARBA00022679"/>
    </source>
</evidence>
<evidence type="ECO:0000256" key="6">
    <source>
        <dbReference type="ARBA" id="ARBA00022692"/>
    </source>
</evidence>
<comment type="pathway">
    <text evidence="2">Protein modification; protein glycosylation.</text>
</comment>
<dbReference type="PANTHER" id="PTHR10050">
    <property type="entry name" value="DOLICHYL-PHOSPHATE-MANNOSE--PROTEIN MANNOSYLTRANSFERASE"/>
    <property type="match status" value="1"/>
</dbReference>
<feature type="domain" description="ArnT-like N-terminal" evidence="12">
    <location>
        <begin position="46"/>
        <end position="95"/>
    </location>
</feature>
<proteinExistence type="inferred from homology"/>
<evidence type="ECO:0000256" key="8">
    <source>
        <dbReference type="ARBA" id="ARBA00023136"/>
    </source>
</evidence>
<keyword evidence="7 11" id="KW-1133">Transmembrane helix</keyword>
<dbReference type="Proteomes" id="UP000616769">
    <property type="component" value="Unassembled WGS sequence"/>
</dbReference>
<evidence type="ECO:0000256" key="2">
    <source>
        <dbReference type="ARBA" id="ARBA00004922"/>
    </source>
</evidence>
<dbReference type="GO" id="GO:0004169">
    <property type="term" value="F:dolichyl-phosphate-mannose-protein mannosyltransferase activity"/>
    <property type="evidence" value="ECO:0007669"/>
    <property type="project" value="TreeGrafter"/>
</dbReference>
<dbReference type="Pfam" id="PF02366">
    <property type="entry name" value="PMT"/>
    <property type="match status" value="1"/>
</dbReference>